<comment type="caution">
    <text evidence="1">The sequence shown here is derived from an EMBL/GenBank/DDBJ whole genome shotgun (WGS) entry which is preliminary data.</text>
</comment>
<protein>
    <submittedName>
        <fullName evidence="1">Uncharacterized protein</fullName>
    </submittedName>
</protein>
<name>A0A0R0LZN1_9MICR</name>
<organism evidence="1 2">
    <name type="scientific">Pseudoloma neurophilia</name>
    <dbReference type="NCBI Taxonomy" id="146866"/>
    <lineage>
        <taxon>Eukaryota</taxon>
        <taxon>Fungi</taxon>
        <taxon>Fungi incertae sedis</taxon>
        <taxon>Microsporidia</taxon>
        <taxon>Pseudoloma</taxon>
    </lineage>
</organism>
<proteinExistence type="predicted"/>
<evidence type="ECO:0000313" key="1">
    <source>
        <dbReference type="EMBL" id="KRH92177.1"/>
    </source>
</evidence>
<gene>
    <name evidence="1" type="ORF">M153_10325000864</name>
</gene>
<sequence>MFHLKLALNCFNLFNEMLICFSLANCLNLTKMKWLITHASDSNLYIGLDKNNDVGIIRGDYPENYDDPRIVKFTAVDPEYYDRKIKTQKEDQKLDDTFEIEIGGVKICGEREIVSCPGFNHDKKSWRIKSVDNGFRIYSFDKCITMTETSSIDNFKNTFDLQLLSCENTPKNIWKIDMMERNIFAPYDIEDKYLFPKTSHNSEIEVTTFEDFIE</sequence>
<keyword evidence="2" id="KW-1185">Reference proteome</keyword>
<dbReference type="Proteomes" id="UP000051530">
    <property type="component" value="Unassembled WGS sequence"/>
</dbReference>
<accession>A0A0R0LZN1</accession>
<reference evidence="1 2" key="1">
    <citation type="submission" date="2015-07" db="EMBL/GenBank/DDBJ databases">
        <title>The genome of Pseudoloma neurophilia, a relevant intracellular parasite of the zebrafish.</title>
        <authorList>
            <person name="Ndikumana S."/>
            <person name="Pelin A."/>
            <person name="Sanders J."/>
            <person name="Corradi N."/>
        </authorList>
    </citation>
    <scope>NUCLEOTIDE SEQUENCE [LARGE SCALE GENOMIC DNA]</scope>
    <source>
        <strain evidence="1 2">MK1</strain>
    </source>
</reference>
<dbReference type="AlphaFoldDB" id="A0A0R0LZN1"/>
<dbReference type="EMBL" id="LGUB01001139">
    <property type="protein sequence ID" value="KRH92177.1"/>
    <property type="molecule type" value="Genomic_DNA"/>
</dbReference>
<dbReference type="OrthoDB" id="10310231at2759"/>
<evidence type="ECO:0000313" key="2">
    <source>
        <dbReference type="Proteomes" id="UP000051530"/>
    </source>
</evidence>
<dbReference type="VEuPathDB" id="MicrosporidiaDB:M153_10325000864"/>
<dbReference type="PROSITE" id="PS50231">
    <property type="entry name" value="RICIN_B_LECTIN"/>
    <property type="match status" value="1"/>
</dbReference>